<keyword evidence="2" id="KW-0040">ANK repeat</keyword>
<feature type="domain" description="Nephrocystin 3-like N-terminal" evidence="3">
    <location>
        <begin position="223"/>
        <end position="327"/>
    </location>
</feature>
<dbReference type="EMBL" id="JFFI01000222">
    <property type="protein sequence ID" value="KXH68840.1"/>
    <property type="molecule type" value="Genomic_DNA"/>
</dbReference>
<keyword evidence="5" id="KW-1185">Reference proteome</keyword>
<dbReference type="PROSITE" id="PS50297">
    <property type="entry name" value="ANK_REP_REGION"/>
    <property type="match status" value="1"/>
</dbReference>
<dbReference type="SUPFAM" id="SSF48403">
    <property type="entry name" value="Ankyrin repeat"/>
    <property type="match status" value="2"/>
</dbReference>
<dbReference type="Gene3D" id="3.40.50.300">
    <property type="entry name" value="P-loop containing nucleotide triphosphate hydrolases"/>
    <property type="match status" value="1"/>
</dbReference>
<dbReference type="Pfam" id="PF12796">
    <property type="entry name" value="Ank_2"/>
    <property type="match status" value="1"/>
</dbReference>
<dbReference type="InterPro" id="IPR056884">
    <property type="entry name" value="NPHP3-like_N"/>
</dbReference>
<accession>A0A135V815</accession>
<dbReference type="OrthoDB" id="4851344at2759"/>
<dbReference type="Gene3D" id="1.25.40.20">
    <property type="entry name" value="Ankyrin repeat-containing domain"/>
    <property type="match status" value="3"/>
</dbReference>
<protein>
    <recommendedName>
        <fullName evidence="3">Nephrocystin 3-like N-terminal domain-containing protein</fullName>
    </recommendedName>
</protein>
<dbReference type="InterPro" id="IPR002110">
    <property type="entry name" value="Ankyrin_rpt"/>
</dbReference>
<dbReference type="Pfam" id="PF24883">
    <property type="entry name" value="NPHP3_N"/>
    <property type="match status" value="1"/>
</dbReference>
<dbReference type="Proteomes" id="UP000070121">
    <property type="component" value="Unassembled WGS sequence"/>
</dbReference>
<dbReference type="PROSITE" id="PS50088">
    <property type="entry name" value="ANK_REPEAT"/>
    <property type="match status" value="1"/>
</dbReference>
<feature type="repeat" description="ANK" evidence="2">
    <location>
        <begin position="1029"/>
        <end position="1063"/>
    </location>
</feature>
<dbReference type="PANTHER" id="PTHR10039">
    <property type="entry name" value="AMELOGENIN"/>
    <property type="match status" value="1"/>
</dbReference>
<dbReference type="PANTHER" id="PTHR10039:SF15">
    <property type="entry name" value="NACHT DOMAIN-CONTAINING PROTEIN"/>
    <property type="match status" value="1"/>
</dbReference>
<gene>
    <name evidence="4" type="ORF">CSAL01_00108</name>
</gene>
<evidence type="ECO:0000256" key="2">
    <source>
        <dbReference type="PROSITE-ProRule" id="PRU00023"/>
    </source>
</evidence>
<evidence type="ECO:0000259" key="3">
    <source>
        <dbReference type="Pfam" id="PF24883"/>
    </source>
</evidence>
<dbReference type="SMART" id="SM00248">
    <property type="entry name" value="ANK"/>
    <property type="match status" value="8"/>
</dbReference>
<evidence type="ECO:0000313" key="4">
    <source>
        <dbReference type="EMBL" id="KXH68840.1"/>
    </source>
</evidence>
<comment type="caution">
    <text evidence="4">The sequence shown here is derived from an EMBL/GenBank/DDBJ whole genome shotgun (WGS) entry which is preliminary data.</text>
</comment>
<dbReference type="STRING" id="1209931.A0A135V815"/>
<evidence type="ECO:0000313" key="5">
    <source>
        <dbReference type="Proteomes" id="UP000070121"/>
    </source>
</evidence>
<dbReference type="AlphaFoldDB" id="A0A135V815"/>
<organism evidence="4 5">
    <name type="scientific">Colletotrichum salicis</name>
    <dbReference type="NCBI Taxonomy" id="1209931"/>
    <lineage>
        <taxon>Eukaryota</taxon>
        <taxon>Fungi</taxon>
        <taxon>Dikarya</taxon>
        <taxon>Ascomycota</taxon>
        <taxon>Pezizomycotina</taxon>
        <taxon>Sordariomycetes</taxon>
        <taxon>Hypocreomycetidae</taxon>
        <taxon>Glomerellales</taxon>
        <taxon>Glomerellaceae</taxon>
        <taxon>Colletotrichum</taxon>
        <taxon>Colletotrichum acutatum species complex</taxon>
    </lineage>
</organism>
<keyword evidence="1" id="KW-0677">Repeat</keyword>
<proteinExistence type="predicted"/>
<name>A0A135V815_9PEZI</name>
<dbReference type="InterPro" id="IPR027417">
    <property type="entry name" value="P-loop_NTPase"/>
</dbReference>
<reference evidence="4 5" key="1">
    <citation type="submission" date="2014-02" db="EMBL/GenBank/DDBJ databases">
        <title>The genome sequence of Colletotrichum salicis CBS 607.94.</title>
        <authorList>
            <person name="Baroncelli R."/>
            <person name="Thon M.R."/>
        </authorList>
    </citation>
    <scope>NUCLEOTIDE SEQUENCE [LARGE SCALE GENOMIC DNA]</scope>
    <source>
        <strain evidence="4 5">CBS 607.94</strain>
    </source>
</reference>
<dbReference type="InterPro" id="IPR036770">
    <property type="entry name" value="Ankyrin_rpt-contain_sf"/>
</dbReference>
<evidence type="ECO:0000256" key="1">
    <source>
        <dbReference type="ARBA" id="ARBA00022737"/>
    </source>
</evidence>
<sequence>MQSLDLSHLSSVDRLALICNLEAVVHFRASYWRSTVEVAGLVLGALGVLPLAKECLQLANKHIGPSKHDTTELKRLTRWLDDIIQTIAILHPLLKSVDAGGQPLHAQYDERLRDTLDRCRQALVVLNERLSEKNFLEKWFIIQETKQYIKQIPKSVDGVYDTLGELGQAVEKFRGDFRSTAEGIQDQLRQRAEAESRREVLDWVSTRTFVLEKTDLLNLRYEGTGTWFLECQKFKTWLCSLCSEEKYRVLFCSGGIGAAKIMITATVIHHLRSKYRDRDGIAFAYMCCDYKNRSLGTSTSLLRSILRQVLEALPLLITCRVREDVRTQRSAPFDSHAIDELEVFGSNERALMLDTIDDLRRQPNEVRAETQDLERYLGGRVQKLSAVLRRHPELQNKVKDAIIGVVDGMYVLYFETSEPRDSFETDLNVAAVTKRLGEFQRDAYIAQSGPNGGDEWIVDCFAKPMMINELIEALAASLNNGQLEKDSMYEPEDIASACGGLIVVDKTSGIVCLSHYALQEYFEATERTWFPRAHYDISGVCAAYLISFEHLHPVSSDYSFVSGRAIHRDLLGNFDDKGVDSSSPKKSLLGYATNNWCEHVRRSEAPILHEKVQELLDQRPHVDFLASIGGDTEASPLHVAAALGIDIEVTRILSNNKDTIHVKDIKNRTPLYYAIFYRNESTAQILLTNGVRPDGHPGKWNQDGYRLPLSMPFATAIREQCFGLFQTLLKFAQHDAEWEHRGGKLLIEACLTDSHNTFLVPVLLSEGVNPNWVEYKHSGMMVSPLLIAACSGKNRLHIAQELLSDERTNVDLKVGLISAPRSALPHAVERNHEAMVEQLLAAKAKVLENLPFQVSVNRRRYGTSFLNVLDGSVVQGNPDIMEKVFRQAPHFDFKSKQGRYLTCTAAYFASLNGLKFLIDNGAVANGADTTRRTPFSYLVEGLKFCDFDSPDGGYDGTHSCFLHFRFPYYQKPAFLRRVLETAQLLIDNGAQVYLSDQHGRTALSHSGLCPESTDLCLQLEATVDPKDLIGRTPLSYATQIPNSDGSVVEIFLRHGTEPNSRDVAGRTPLWFAVQARSSGDISRLMSYCADSALVISKDGFGKNAITMSVTCALIGGTDWNPSCFDELLRFNADLSEGPEILDQPLLLAARLGHQKVYEQLLEKGASIGYKVPLQLDSLARDMLRQNYVWVTICSICCRPIPASVCFQVCKICRITV</sequence>